<evidence type="ECO:0000256" key="1">
    <source>
        <dbReference type="ARBA" id="ARBA00004141"/>
    </source>
</evidence>
<comment type="caution">
    <text evidence="8">The sequence shown here is derived from an EMBL/GenBank/DDBJ whole genome shotgun (WGS) entry which is preliminary data.</text>
</comment>
<dbReference type="HOGENOM" id="CLU_028808_1_0_11"/>
<dbReference type="SUPFAM" id="SSF81345">
    <property type="entry name" value="ABC transporter involved in vitamin B12 uptake, BtuC"/>
    <property type="match status" value="1"/>
</dbReference>
<keyword evidence="5 7" id="KW-0472">Membrane</keyword>
<organism evidence="8 9">
    <name type="scientific">Scardovia wiggsiae F0424</name>
    <dbReference type="NCBI Taxonomy" id="857290"/>
    <lineage>
        <taxon>Bacteria</taxon>
        <taxon>Bacillati</taxon>
        <taxon>Actinomycetota</taxon>
        <taxon>Actinomycetes</taxon>
        <taxon>Bifidobacteriales</taxon>
        <taxon>Bifidobacteriaceae</taxon>
        <taxon>Scardovia</taxon>
    </lineage>
</organism>
<dbReference type="EMBL" id="AGZS01000001">
    <property type="protein sequence ID" value="EJD65553.1"/>
    <property type="molecule type" value="Genomic_DNA"/>
</dbReference>
<dbReference type="InterPro" id="IPR037294">
    <property type="entry name" value="ABC_BtuC-like"/>
</dbReference>
<keyword evidence="6" id="KW-0813">Transport</keyword>
<name>J0DGU1_9BIFI</name>
<gene>
    <name evidence="8" type="ORF">HMPREF9156_00317</name>
</gene>
<dbReference type="GO" id="GO:0043190">
    <property type="term" value="C:ATP-binding cassette (ABC) transporter complex"/>
    <property type="evidence" value="ECO:0007669"/>
    <property type="project" value="InterPro"/>
</dbReference>
<feature type="transmembrane region" description="Helical" evidence="7">
    <location>
        <begin position="226"/>
        <end position="251"/>
    </location>
</feature>
<accession>J0DGU1</accession>
<evidence type="ECO:0000313" key="8">
    <source>
        <dbReference type="EMBL" id="EJD65553.1"/>
    </source>
</evidence>
<dbReference type="InterPro" id="IPR001626">
    <property type="entry name" value="ABC_TroCD"/>
</dbReference>
<evidence type="ECO:0008006" key="10">
    <source>
        <dbReference type="Google" id="ProtNLM"/>
    </source>
</evidence>
<dbReference type="GO" id="GO:0010043">
    <property type="term" value="P:response to zinc ion"/>
    <property type="evidence" value="ECO:0007669"/>
    <property type="project" value="TreeGrafter"/>
</dbReference>
<evidence type="ECO:0000256" key="2">
    <source>
        <dbReference type="ARBA" id="ARBA00008034"/>
    </source>
</evidence>
<protein>
    <recommendedName>
        <fullName evidence="10">ABC transporter permease</fullName>
    </recommendedName>
</protein>
<feature type="transmembrane region" description="Helical" evidence="7">
    <location>
        <begin position="257"/>
        <end position="276"/>
    </location>
</feature>
<dbReference type="AlphaFoldDB" id="J0DGU1"/>
<dbReference type="PANTHER" id="PTHR30477:SF19">
    <property type="entry name" value="METAL ABC TRANSPORTER PERMEASE"/>
    <property type="match status" value="1"/>
</dbReference>
<dbReference type="RefSeq" id="WP_007147385.1">
    <property type="nucleotide sequence ID" value="NZ_AKCI01000001.1"/>
</dbReference>
<evidence type="ECO:0000256" key="4">
    <source>
        <dbReference type="ARBA" id="ARBA00022989"/>
    </source>
</evidence>
<proteinExistence type="inferred from homology"/>
<dbReference type="OrthoDB" id="2375762at2"/>
<feature type="transmembrane region" description="Helical" evidence="7">
    <location>
        <begin position="181"/>
        <end position="214"/>
    </location>
</feature>
<keyword evidence="4 7" id="KW-1133">Transmembrane helix</keyword>
<dbReference type="Pfam" id="PF00950">
    <property type="entry name" value="ABC-3"/>
    <property type="match status" value="1"/>
</dbReference>
<evidence type="ECO:0000313" key="9">
    <source>
        <dbReference type="Proteomes" id="UP000006415"/>
    </source>
</evidence>
<feature type="transmembrane region" description="Helical" evidence="7">
    <location>
        <begin position="25"/>
        <end position="44"/>
    </location>
</feature>
<dbReference type="STRING" id="857290.HMPREF9156_00317"/>
<feature type="transmembrane region" description="Helical" evidence="7">
    <location>
        <begin position="65"/>
        <end position="88"/>
    </location>
</feature>
<sequence>MTDTILSAYAANWIETLQSPMMVNAFLAGILIALASGAMGYFTISRQSTFAAHALAHIGLPGATLAALIGWPVPLGMGLFAVGGGLAIGSLGKKANQREIATGTVLAFATGLGLFFTHYSSKATQQMQSILFGSILTITSSELVGFALFDAVLLIVVSIIFRPLLFSSVDEQVARAKGVPIAFLNIVFMALMAGVITVAVPAVGTLLVFALVITPAAAASILTKSAFKAIAAATFICLACIWLGLLVSTILDTPPSFIIVTFSTLTWLTAQAVAGIRSDS</sequence>
<feature type="transmembrane region" description="Helical" evidence="7">
    <location>
        <begin position="131"/>
        <end position="161"/>
    </location>
</feature>
<keyword evidence="9" id="KW-1185">Reference proteome</keyword>
<dbReference type="Proteomes" id="UP000006415">
    <property type="component" value="Unassembled WGS sequence"/>
</dbReference>
<dbReference type="PANTHER" id="PTHR30477">
    <property type="entry name" value="ABC-TRANSPORTER METAL-BINDING PROTEIN"/>
    <property type="match status" value="1"/>
</dbReference>
<comment type="subcellular location">
    <subcellularLocation>
        <location evidence="6">Cell membrane</location>
        <topology evidence="6">Multi-pass membrane protein</topology>
    </subcellularLocation>
    <subcellularLocation>
        <location evidence="1">Membrane</location>
        <topology evidence="1">Multi-pass membrane protein</topology>
    </subcellularLocation>
</comment>
<dbReference type="GO" id="GO:0055085">
    <property type="term" value="P:transmembrane transport"/>
    <property type="evidence" value="ECO:0007669"/>
    <property type="project" value="InterPro"/>
</dbReference>
<reference evidence="8 9" key="1">
    <citation type="submission" date="2012-01" db="EMBL/GenBank/DDBJ databases">
        <title>The Genome Sequence of Scardovia wiggsiae F0424.</title>
        <authorList>
            <consortium name="The Broad Institute Genome Sequencing Platform"/>
            <person name="Earl A."/>
            <person name="Ward D."/>
            <person name="Feldgarden M."/>
            <person name="Gevers D."/>
            <person name="Izard J."/>
            <person name="Ganesan A."/>
            <person name="Baranova O.V."/>
            <person name="Blanton J.M."/>
            <person name="Tanner A.C."/>
            <person name="Mathney J."/>
            <person name="Dewhirst F.E."/>
            <person name="Young S.K."/>
            <person name="Zeng Q."/>
            <person name="Gargeya S."/>
            <person name="Fitzgerald M."/>
            <person name="Haas B."/>
            <person name="Abouelleil A."/>
            <person name="Alvarado L."/>
            <person name="Arachchi H.M."/>
            <person name="Berlin A."/>
            <person name="Chapman S.B."/>
            <person name="Gearin G."/>
            <person name="Goldberg J."/>
            <person name="Griggs A."/>
            <person name="Gujja S."/>
            <person name="Hansen M."/>
            <person name="Heiman D."/>
            <person name="Howarth C."/>
            <person name="Larimer J."/>
            <person name="Lui A."/>
            <person name="MacDonald P.J.P."/>
            <person name="McCowen C."/>
            <person name="Montmayeur A."/>
            <person name="Murphy C."/>
            <person name="Neiman D."/>
            <person name="Pearson M."/>
            <person name="Priest M."/>
            <person name="Roberts A."/>
            <person name="Saif S."/>
            <person name="Shea T."/>
            <person name="Sisk P."/>
            <person name="Stolte C."/>
            <person name="Sykes S."/>
            <person name="Wortman J."/>
            <person name="Nusbaum C."/>
            <person name="Birren B."/>
        </authorList>
    </citation>
    <scope>NUCLEOTIDE SEQUENCE [LARGE SCALE GENOMIC DNA]</scope>
    <source>
        <strain evidence="8 9">F0424</strain>
    </source>
</reference>
<evidence type="ECO:0000256" key="3">
    <source>
        <dbReference type="ARBA" id="ARBA00022692"/>
    </source>
</evidence>
<evidence type="ECO:0000256" key="6">
    <source>
        <dbReference type="RuleBase" id="RU003943"/>
    </source>
</evidence>
<feature type="transmembrane region" description="Helical" evidence="7">
    <location>
        <begin position="100"/>
        <end position="119"/>
    </location>
</feature>
<dbReference type="Gene3D" id="1.10.3470.10">
    <property type="entry name" value="ABC transporter involved in vitamin B12 uptake, BtuC"/>
    <property type="match status" value="1"/>
</dbReference>
<comment type="similarity">
    <text evidence="2 6">Belongs to the ABC-3 integral membrane protein family.</text>
</comment>
<dbReference type="eggNOG" id="COG1108">
    <property type="taxonomic scope" value="Bacteria"/>
</dbReference>
<keyword evidence="3 6" id="KW-0812">Transmembrane</keyword>
<evidence type="ECO:0000256" key="5">
    <source>
        <dbReference type="ARBA" id="ARBA00023136"/>
    </source>
</evidence>
<evidence type="ECO:0000256" key="7">
    <source>
        <dbReference type="SAM" id="Phobius"/>
    </source>
</evidence>